<evidence type="ECO:0000256" key="2">
    <source>
        <dbReference type="SAM" id="SignalP"/>
    </source>
</evidence>
<keyword evidence="2" id="KW-0732">Signal</keyword>
<dbReference type="Proteomes" id="UP000053660">
    <property type="component" value="Unassembled WGS sequence"/>
</dbReference>
<protein>
    <submittedName>
        <fullName evidence="3">Uncharacterized protein</fullName>
    </submittedName>
</protein>
<sequence>MWSALAVLAIASAVYGELSKNQKRCLLEIEPGNCTEGEDSNGWKRRASEKGGKLFPFGEKKRAKNIVEEVKKKVNEKVASKEVREAFAQAKSKKDEKALRKTLEKEVAKAIKKAIITEKSKRAGKMGKEEKHDKIHEEITIVERRKPKLPSFGIKFGTKKILPFKDDVTVKIFTAVPKIFINQDRTSGPKLVKFEPKDKSNPCHAPIKTGRCKAAHKR</sequence>
<dbReference type="AlphaFoldDB" id="A0A0B1TI68"/>
<accession>A0A0B1TI68</accession>
<feature type="compositionally biased region" description="Basic and acidic residues" evidence="1">
    <location>
        <begin position="192"/>
        <end position="201"/>
    </location>
</feature>
<dbReference type="EMBL" id="KN549551">
    <property type="protein sequence ID" value="KHJ96959.1"/>
    <property type="molecule type" value="Genomic_DNA"/>
</dbReference>
<name>A0A0B1TI68_OESDE</name>
<evidence type="ECO:0000313" key="4">
    <source>
        <dbReference type="Proteomes" id="UP000053660"/>
    </source>
</evidence>
<feature type="chain" id="PRO_5002083307" evidence="2">
    <location>
        <begin position="17"/>
        <end position="218"/>
    </location>
</feature>
<organism evidence="3 4">
    <name type="scientific">Oesophagostomum dentatum</name>
    <name type="common">Nodular worm</name>
    <dbReference type="NCBI Taxonomy" id="61180"/>
    <lineage>
        <taxon>Eukaryota</taxon>
        <taxon>Metazoa</taxon>
        <taxon>Ecdysozoa</taxon>
        <taxon>Nematoda</taxon>
        <taxon>Chromadorea</taxon>
        <taxon>Rhabditida</taxon>
        <taxon>Rhabditina</taxon>
        <taxon>Rhabditomorpha</taxon>
        <taxon>Strongyloidea</taxon>
        <taxon>Strongylidae</taxon>
        <taxon>Oesophagostomum</taxon>
    </lineage>
</organism>
<feature type="signal peptide" evidence="2">
    <location>
        <begin position="1"/>
        <end position="16"/>
    </location>
</feature>
<evidence type="ECO:0000313" key="3">
    <source>
        <dbReference type="EMBL" id="KHJ96959.1"/>
    </source>
</evidence>
<proteinExistence type="predicted"/>
<gene>
    <name evidence="3" type="ORF">OESDEN_03075</name>
</gene>
<reference evidence="3 4" key="1">
    <citation type="submission" date="2014-03" db="EMBL/GenBank/DDBJ databases">
        <title>Draft genome of the hookworm Oesophagostomum dentatum.</title>
        <authorList>
            <person name="Mitreva M."/>
        </authorList>
    </citation>
    <scope>NUCLEOTIDE SEQUENCE [LARGE SCALE GENOMIC DNA]</scope>
    <source>
        <strain evidence="3 4">OD-Hann</strain>
    </source>
</reference>
<feature type="region of interest" description="Disordered" evidence="1">
    <location>
        <begin position="191"/>
        <end position="218"/>
    </location>
</feature>
<keyword evidence="4" id="KW-1185">Reference proteome</keyword>
<evidence type="ECO:0000256" key="1">
    <source>
        <dbReference type="SAM" id="MobiDB-lite"/>
    </source>
</evidence>